<evidence type="ECO:0000259" key="5">
    <source>
        <dbReference type="PROSITE" id="PS50600"/>
    </source>
</evidence>
<dbReference type="Proteomes" id="UP000623129">
    <property type="component" value="Unassembled WGS sequence"/>
</dbReference>
<keyword evidence="7" id="KW-1185">Reference proteome</keyword>
<dbReference type="GO" id="GO:0008234">
    <property type="term" value="F:cysteine-type peptidase activity"/>
    <property type="evidence" value="ECO:0007669"/>
    <property type="project" value="UniProtKB-KW"/>
</dbReference>
<comment type="similarity">
    <text evidence="1">Belongs to the peptidase C48 family.</text>
</comment>
<feature type="domain" description="Ubiquitin-like protease family profile" evidence="5">
    <location>
        <begin position="1"/>
        <end position="150"/>
    </location>
</feature>
<dbReference type="EMBL" id="SWLB01000026">
    <property type="protein sequence ID" value="KAF3321681.1"/>
    <property type="molecule type" value="Genomic_DNA"/>
</dbReference>
<keyword evidence="2 6" id="KW-0645">Protease</keyword>
<dbReference type="InterPro" id="IPR038765">
    <property type="entry name" value="Papain-like_cys_pep_sf"/>
</dbReference>
<dbReference type="GO" id="GO:0016926">
    <property type="term" value="P:protein desumoylation"/>
    <property type="evidence" value="ECO:0007669"/>
    <property type="project" value="UniProtKB-ARBA"/>
</dbReference>
<organism evidence="6 7">
    <name type="scientific">Carex littledalei</name>
    <dbReference type="NCBI Taxonomy" id="544730"/>
    <lineage>
        <taxon>Eukaryota</taxon>
        <taxon>Viridiplantae</taxon>
        <taxon>Streptophyta</taxon>
        <taxon>Embryophyta</taxon>
        <taxon>Tracheophyta</taxon>
        <taxon>Spermatophyta</taxon>
        <taxon>Magnoliopsida</taxon>
        <taxon>Liliopsida</taxon>
        <taxon>Poales</taxon>
        <taxon>Cyperaceae</taxon>
        <taxon>Cyperoideae</taxon>
        <taxon>Cariceae</taxon>
        <taxon>Carex</taxon>
        <taxon>Carex subgen. Euthyceras</taxon>
    </lineage>
</organism>
<dbReference type="GO" id="GO:0006508">
    <property type="term" value="P:proteolysis"/>
    <property type="evidence" value="ECO:0007669"/>
    <property type="project" value="UniProtKB-KW"/>
</dbReference>
<comment type="caution">
    <text evidence="6">The sequence shown here is derived from an EMBL/GenBank/DDBJ whole genome shotgun (WGS) entry which is preliminary data.</text>
</comment>
<dbReference type="Gene3D" id="3.40.395.10">
    <property type="entry name" value="Adenoviral Proteinase, Chain A"/>
    <property type="match status" value="1"/>
</dbReference>
<keyword evidence="3" id="KW-0378">Hydrolase</keyword>
<dbReference type="Pfam" id="PF02902">
    <property type="entry name" value="Peptidase_C48"/>
    <property type="match status" value="1"/>
</dbReference>
<evidence type="ECO:0000256" key="3">
    <source>
        <dbReference type="ARBA" id="ARBA00022801"/>
    </source>
</evidence>
<gene>
    <name evidence="6" type="ORF">FCM35_KLT13897</name>
</gene>
<sequence length="226" mass="26698">MEDVWSKTSEEKRKSCAYFDSLWFSLYKEDNTKAKVLQWIKNKEIFSKNYIFVPMVCWGHWNLLILCHFGEMDRLRTRRPCMLLLDSLLGLEPKRLEPDIRRFVFDIFESEGRNESRKCISDIPLLIPKVPQQRSGDECGSYVLYFIYRFIESAPDNFTQQGYPYFLTEEWFTEDDFDNFSLEIESFSKNKKLSEVESQGMDTAEYSSPSPVECKIQTGSNIIDID</sequence>
<dbReference type="AlphaFoldDB" id="A0A833QKU7"/>
<dbReference type="PANTHER" id="PTHR46915:SF6">
    <property type="entry name" value="CYSTEINE PROTEINASES SUPERFAMILY PROTEIN"/>
    <property type="match status" value="1"/>
</dbReference>
<dbReference type="OrthoDB" id="732682at2759"/>
<dbReference type="SUPFAM" id="SSF54001">
    <property type="entry name" value="Cysteine proteinases"/>
    <property type="match status" value="1"/>
</dbReference>
<keyword evidence="4" id="KW-0788">Thiol protease</keyword>
<evidence type="ECO:0000256" key="1">
    <source>
        <dbReference type="ARBA" id="ARBA00005234"/>
    </source>
</evidence>
<protein>
    <submittedName>
        <fullName evidence="6">Putative ubiquitin-like-specific protease 2A isoform X3</fullName>
    </submittedName>
</protein>
<dbReference type="PANTHER" id="PTHR46915">
    <property type="entry name" value="UBIQUITIN-LIKE PROTEASE 4-RELATED"/>
    <property type="match status" value="1"/>
</dbReference>
<dbReference type="InterPro" id="IPR003653">
    <property type="entry name" value="Peptidase_C48_C"/>
</dbReference>
<evidence type="ECO:0000313" key="7">
    <source>
        <dbReference type="Proteomes" id="UP000623129"/>
    </source>
</evidence>
<proteinExistence type="inferred from homology"/>
<accession>A0A833QKU7</accession>
<evidence type="ECO:0000256" key="4">
    <source>
        <dbReference type="ARBA" id="ARBA00022807"/>
    </source>
</evidence>
<evidence type="ECO:0000256" key="2">
    <source>
        <dbReference type="ARBA" id="ARBA00022670"/>
    </source>
</evidence>
<name>A0A833QKU7_9POAL</name>
<evidence type="ECO:0000313" key="6">
    <source>
        <dbReference type="EMBL" id="KAF3321681.1"/>
    </source>
</evidence>
<reference evidence="6" key="1">
    <citation type="submission" date="2020-01" db="EMBL/GenBank/DDBJ databases">
        <title>Genome sequence of Kobresia littledalei, the first chromosome-level genome in the family Cyperaceae.</title>
        <authorList>
            <person name="Qu G."/>
        </authorList>
    </citation>
    <scope>NUCLEOTIDE SEQUENCE</scope>
    <source>
        <strain evidence="6">C.B.Clarke</strain>
        <tissue evidence="6">Leaf</tissue>
    </source>
</reference>
<dbReference type="PROSITE" id="PS50600">
    <property type="entry name" value="ULP_PROTEASE"/>
    <property type="match status" value="1"/>
</dbReference>